<evidence type="ECO:0000313" key="6">
    <source>
        <dbReference type="Proteomes" id="UP001652625"/>
    </source>
</evidence>
<dbReference type="InterPro" id="IPR040409">
    <property type="entry name" value="PCS-like"/>
</dbReference>
<dbReference type="PANTHER" id="PTHR33447">
    <property type="entry name" value="GLUTATHIONE GAMMA-GLUTAMYLCYSTEINYLTRANSFERASE"/>
    <property type="match status" value="1"/>
</dbReference>
<dbReference type="InterPro" id="IPR038765">
    <property type="entry name" value="Papain-like_cys_pep_sf"/>
</dbReference>
<name>A0ABM4DFP3_HYDVU</name>
<accession>A0ABM4DFP3</accession>
<gene>
    <name evidence="7" type="primary">LOC105843951</name>
</gene>
<dbReference type="Pfam" id="PF05023">
    <property type="entry name" value="Phytochelatin"/>
    <property type="match status" value="1"/>
</dbReference>
<evidence type="ECO:0000256" key="4">
    <source>
        <dbReference type="ARBA" id="ARBA00022723"/>
    </source>
</evidence>
<dbReference type="EC" id="2.3.2.15" evidence="1"/>
<sequence>MVSSIVQYSIPHGLIGLHTSYGQKMLSEATVVNKNYTLHELKQIHPTYCGPASLAFLINAIHAMSYINLTKELINENDIVFGKQKDFFQHININETGMTIANISSLTKLLGLSVHSYYTINQMKPKKKEYDTTKLNAMLKSKEGNISLVKTKKNARELLIKNLKNPLSGVIANFNTSLLGYKIKYGHFSPIAAYHKNKDMFLIMDVWPMTPPAWVKTSRLFRAMATVDSDSNLPRGFLSVKVQIKNNHLNKH</sequence>
<dbReference type="GeneID" id="105843951"/>
<reference evidence="7" key="1">
    <citation type="submission" date="2025-08" db="UniProtKB">
        <authorList>
            <consortium name="RefSeq"/>
        </authorList>
    </citation>
    <scope>IDENTIFICATION</scope>
</reference>
<evidence type="ECO:0000256" key="2">
    <source>
        <dbReference type="ARBA" id="ARBA00022539"/>
    </source>
</evidence>
<dbReference type="InterPro" id="IPR007719">
    <property type="entry name" value="PCS_N"/>
</dbReference>
<dbReference type="PANTHER" id="PTHR33447:SF20">
    <property type="entry name" value="GLUTATHIONE GAMMA-GLUTAMYLCYSTEINYLTRANSFERASE"/>
    <property type="match status" value="1"/>
</dbReference>
<protein>
    <recommendedName>
        <fullName evidence="1">glutathione gamma-glutamylcysteinyltransferase</fullName>
        <ecNumber evidence="1">2.3.2.15</ecNumber>
    </recommendedName>
</protein>
<keyword evidence="4" id="KW-0479">Metal-binding</keyword>
<evidence type="ECO:0000259" key="5">
    <source>
        <dbReference type="PROSITE" id="PS51443"/>
    </source>
</evidence>
<evidence type="ECO:0000256" key="3">
    <source>
        <dbReference type="ARBA" id="ARBA00022679"/>
    </source>
</evidence>
<feature type="domain" description="Peptidase C83" evidence="5">
    <location>
        <begin position="1"/>
        <end position="245"/>
    </location>
</feature>
<dbReference type="RefSeq" id="XP_065673245.1">
    <property type="nucleotide sequence ID" value="XM_065817173.1"/>
</dbReference>
<dbReference type="PROSITE" id="PS51443">
    <property type="entry name" value="PCS"/>
    <property type="match status" value="1"/>
</dbReference>
<organism evidence="6 7">
    <name type="scientific">Hydra vulgaris</name>
    <name type="common">Hydra</name>
    <name type="synonym">Hydra attenuata</name>
    <dbReference type="NCBI Taxonomy" id="6087"/>
    <lineage>
        <taxon>Eukaryota</taxon>
        <taxon>Metazoa</taxon>
        <taxon>Cnidaria</taxon>
        <taxon>Hydrozoa</taxon>
        <taxon>Hydroidolina</taxon>
        <taxon>Anthoathecata</taxon>
        <taxon>Aplanulata</taxon>
        <taxon>Hydridae</taxon>
        <taxon>Hydra</taxon>
    </lineage>
</organism>
<dbReference type="Proteomes" id="UP001652625">
    <property type="component" value="Chromosome 14"/>
</dbReference>
<evidence type="ECO:0000256" key="1">
    <source>
        <dbReference type="ARBA" id="ARBA00012468"/>
    </source>
</evidence>
<evidence type="ECO:0000313" key="7">
    <source>
        <dbReference type="RefSeq" id="XP_065673245.1"/>
    </source>
</evidence>
<proteinExistence type="predicted"/>
<dbReference type="SUPFAM" id="SSF54001">
    <property type="entry name" value="Cysteine proteinases"/>
    <property type="match status" value="1"/>
</dbReference>
<dbReference type="InterPro" id="IPR038156">
    <property type="entry name" value="PCS_N_sf"/>
</dbReference>
<keyword evidence="3" id="KW-0808">Transferase</keyword>
<dbReference type="Gene3D" id="3.90.70.30">
    <property type="entry name" value="Phytochelatin synthase, N-terminal domain"/>
    <property type="match status" value="1"/>
</dbReference>
<keyword evidence="6" id="KW-1185">Reference proteome</keyword>
<keyword evidence="2" id="KW-0104">Cadmium</keyword>